<proteinExistence type="predicted"/>
<evidence type="ECO:0000313" key="1">
    <source>
        <dbReference type="EMBL" id="RDD62794.1"/>
    </source>
</evidence>
<gene>
    <name evidence="1" type="ORF">DRB17_06450</name>
</gene>
<organism evidence="1 2">
    <name type="scientific">Ferruginivarius sediminum</name>
    <dbReference type="NCBI Taxonomy" id="2661937"/>
    <lineage>
        <taxon>Bacteria</taxon>
        <taxon>Pseudomonadati</taxon>
        <taxon>Pseudomonadota</taxon>
        <taxon>Alphaproteobacteria</taxon>
        <taxon>Rhodospirillales</taxon>
        <taxon>Rhodospirillaceae</taxon>
        <taxon>Ferruginivarius</taxon>
    </lineage>
</organism>
<keyword evidence="2" id="KW-1185">Reference proteome</keyword>
<dbReference type="RefSeq" id="WP_114581369.1">
    <property type="nucleotide sequence ID" value="NZ_QPMH01000004.1"/>
</dbReference>
<dbReference type="EMBL" id="QPMH01000004">
    <property type="protein sequence ID" value="RDD62794.1"/>
    <property type="molecule type" value="Genomic_DNA"/>
</dbReference>
<protein>
    <submittedName>
        <fullName evidence="1">PAS domain-containing protein</fullName>
    </submittedName>
</protein>
<accession>A0A369TE25</accession>
<dbReference type="AlphaFoldDB" id="A0A369TE25"/>
<dbReference type="Pfam" id="PF07310">
    <property type="entry name" value="PAS_5"/>
    <property type="match status" value="1"/>
</dbReference>
<comment type="caution">
    <text evidence="1">The sequence shown here is derived from an EMBL/GenBank/DDBJ whole genome shotgun (WGS) entry which is preliminary data.</text>
</comment>
<evidence type="ECO:0000313" key="2">
    <source>
        <dbReference type="Proteomes" id="UP000253941"/>
    </source>
</evidence>
<name>A0A369TE25_9PROT</name>
<reference evidence="1 2" key="1">
    <citation type="submission" date="2018-07" db="EMBL/GenBank/DDBJ databases">
        <title>Venubactetium sediminum gen. nov., sp. nov., isolated from a marine solar saltern.</title>
        <authorList>
            <person name="Wang S."/>
        </authorList>
    </citation>
    <scope>NUCLEOTIDE SEQUENCE [LARGE SCALE GENOMIC DNA]</scope>
    <source>
        <strain evidence="1 2">WD2A32</strain>
    </source>
</reference>
<sequence>MLYHEQLASLLDRWRFRRGTRRLPTHGDFRFTDLQPWIGHIGLVEIQGGQTAEPHMKVRLAGRRLVEYDGADFSGKYLDDVVPEYARGEILRPYLTCVRKQAPQYSVFTPDNPELEGYRMHRLLLPTTSNGKDIDLVLVGIYVDRWEEAEGNSSGTIYDLMSLTGS</sequence>
<dbReference type="Proteomes" id="UP000253941">
    <property type="component" value="Unassembled WGS sequence"/>
</dbReference>
<dbReference type="InterPro" id="IPR009922">
    <property type="entry name" value="DUF1457"/>
</dbReference>